<dbReference type="NCBIfam" id="TIGR02095">
    <property type="entry name" value="glgA"/>
    <property type="match status" value="1"/>
</dbReference>
<dbReference type="Pfam" id="PF00534">
    <property type="entry name" value="Glycos_transf_1"/>
    <property type="match status" value="1"/>
</dbReference>
<dbReference type="Pfam" id="PF08323">
    <property type="entry name" value="Glyco_transf_5"/>
    <property type="match status" value="1"/>
</dbReference>
<protein>
    <recommendedName>
        <fullName evidence="7">Glycogen synthase</fullName>
        <ecNumber evidence="7">2.4.1.21</ecNumber>
    </recommendedName>
    <alternativeName>
        <fullName evidence="7">Starch [bacterial glycogen] synthase</fullName>
    </alternativeName>
</protein>
<dbReference type="PANTHER" id="PTHR45825">
    <property type="entry name" value="GRANULE-BOUND STARCH SYNTHASE 1, CHLOROPLASTIC/AMYLOPLASTIC"/>
    <property type="match status" value="1"/>
</dbReference>
<dbReference type="EC" id="2.4.1.21" evidence="7"/>
<evidence type="ECO:0000313" key="10">
    <source>
        <dbReference type="EMBL" id="SHH33211.1"/>
    </source>
</evidence>
<evidence type="ECO:0000256" key="5">
    <source>
        <dbReference type="ARBA" id="ARBA00022679"/>
    </source>
</evidence>
<dbReference type="EMBL" id="FQXN01000002">
    <property type="protein sequence ID" value="SHH33211.1"/>
    <property type="molecule type" value="Genomic_DNA"/>
</dbReference>
<dbReference type="InterPro" id="IPR013534">
    <property type="entry name" value="Starch_synth_cat_dom"/>
</dbReference>
<dbReference type="InterPro" id="IPR001296">
    <property type="entry name" value="Glyco_trans_1"/>
</dbReference>
<comment type="pathway">
    <text evidence="7">Glycan biosynthesis; glycogen biosynthesis.</text>
</comment>
<dbReference type="OrthoDB" id="9808590at2"/>
<evidence type="ECO:0000256" key="1">
    <source>
        <dbReference type="ARBA" id="ARBA00001478"/>
    </source>
</evidence>
<keyword evidence="4 7" id="KW-0328">Glycosyltransferase</keyword>
<accession>A0A1M5S3Z2</accession>
<proteinExistence type="inferred from homology"/>
<reference evidence="11" key="1">
    <citation type="submission" date="2016-11" db="EMBL/GenBank/DDBJ databases">
        <authorList>
            <person name="Varghese N."/>
            <person name="Submissions S."/>
        </authorList>
    </citation>
    <scope>NUCLEOTIDE SEQUENCE [LARGE SCALE GENOMIC DNA]</scope>
    <source>
        <strain evidence="11">DSM 15807</strain>
    </source>
</reference>
<comment type="similarity">
    <text evidence="3 7">Belongs to the glycosyltransferase 1 family. Bacterial/plant glycogen synthase subfamily.</text>
</comment>
<dbReference type="CDD" id="cd03791">
    <property type="entry name" value="GT5_Glycogen_synthase_DULL1-like"/>
    <property type="match status" value="1"/>
</dbReference>
<keyword evidence="5 7" id="KW-0808">Transferase</keyword>
<evidence type="ECO:0000313" key="11">
    <source>
        <dbReference type="Proteomes" id="UP000242592"/>
    </source>
</evidence>
<evidence type="ECO:0000256" key="7">
    <source>
        <dbReference type="HAMAP-Rule" id="MF_00484"/>
    </source>
</evidence>
<dbReference type="Proteomes" id="UP000242592">
    <property type="component" value="Unassembled WGS sequence"/>
</dbReference>
<evidence type="ECO:0000256" key="3">
    <source>
        <dbReference type="ARBA" id="ARBA00010281"/>
    </source>
</evidence>
<evidence type="ECO:0000256" key="4">
    <source>
        <dbReference type="ARBA" id="ARBA00022676"/>
    </source>
</evidence>
<organism evidence="10 11">
    <name type="scientific">Thermosipho atlanticus DSM 15807</name>
    <dbReference type="NCBI Taxonomy" id="1123380"/>
    <lineage>
        <taxon>Bacteria</taxon>
        <taxon>Thermotogati</taxon>
        <taxon>Thermotogota</taxon>
        <taxon>Thermotogae</taxon>
        <taxon>Thermotogales</taxon>
        <taxon>Fervidobacteriaceae</taxon>
        <taxon>Thermosipho</taxon>
    </lineage>
</organism>
<dbReference type="GO" id="GO:0004373">
    <property type="term" value="F:alpha-1,4-glucan glucosyltransferase (UDP-glucose donor) activity"/>
    <property type="evidence" value="ECO:0007669"/>
    <property type="project" value="InterPro"/>
</dbReference>
<keyword evidence="11" id="KW-1185">Reference proteome</keyword>
<dbReference type="STRING" id="1123380.SAMN02745199_0789"/>
<evidence type="ECO:0000256" key="6">
    <source>
        <dbReference type="ARBA" id="ARBA00023056"/>
    </source>
</evidence>
<feature type="domain" description="Starch synthase catalytic" evidence="9">
    <location>
        <begin position="2"/>
        <end position="241"/>
    </location>
</feature>
<name>A0A1M5S3Z2_9BACT</name>
<comment type="function">
    <text evidence="2 7">Synthesizes alpha-1,4-glucan chains using ADP-glucose.</text>
</comment>
<feature type="binding site" evidence="7">
    <location>
        <position position="15"/>
    </location>
    <ligand>
        <name>ADP-alpha-D-glucose</name>
        <dbReference type="ChEBI" id="CHEBI:57498"/>
    </ligand>
</feature>
<dbReference type="PANTHER" id="PTHR45825:SF11">
    <property type="entry name" value="ALPHA AMYLASE DOMAIN-CONTAINING PROTEIN"/>
    <property type="match status" value="1"/>
</dbReference>
<dbReference type="InterPro" id="IPR011835">
    <property type="entry name" value="GS/SS"/>
</dbReference>
<dbReference type="GO" id="GO:0005978">
    <property type="term" value="P:glycogen biosynthetic process"/>
    <property type="evidence" value="ECO:0007669"/>
    <property type="project" value="UniProtKB-UniRule"/>
</dbReference>
<dbReference type="SUPFAM" id="SSF53756">
    <property type="entry name" value="UDP-Glycosyltransferase/glycogen phosphorylase"/>
    <property type="match status" value="1"/>
</dbReference>
<dbReference type="Gene3D" id="3.40.50.2000">
    <property type="entry name" value="Glycogen Phosphorylase B"/>
    <property type="match status" value="2"/>
</dbReference>
<keyword evidence="6 7" id="KW-0320">Glycogen biosynthesis</keyword>
<evidence type="ECO:0000256" key="2">
    <source>
        <dbReference type="ARBA" id="ARBA00002764"/>
    </source>
</evidence>
<dbReference type="AlphaFoldDB" id="A0A1M5S3Z2"/>
<feature type="domain" description="Glycosyl transferase family 1" evidence="8">
    <location>
        <begin position="295"/>
        <end position="442"/>
    </location>
</feature>
<evidence type="ECO:0000259" key="9">
    <source>
        <dbReference type="Pfam" id="PF08323"/>
    </source>
</evidence>
<dbReference type="GO" id="GO:0009011">
    <property type="term" value="F:alpha-1,4-glucan glucosyltransferase (ADP-glucose donor) activity"/>
    <property type="evidence" value="ECO:0007669"/>
    <property type="project" value="UniProtKB-UniRule"/>
</dbReference>
<dbReference type="UniPathway" id="UPA00164"/>
<dbReference type="HAMAP" id="MF_00484">
    <property type="entry name" value="Glycogen_synth"/>
    <property type="match status" value="1"/>
</dbReference>
<sequence length="487" mass="55914">MKVALISYEVYPFAKVGGLADVVGALPKYLEKLATSPLVIMPKHKVVEVNAEKYSYKLEKVRESIEIPYLNTKEKFDIYYSKIPNTNVPIYFIENEYYFSSDDVYGGPDLAEQAIYFSAAVLETLKLIAPDVEIIHVNDWQTALIPVYLRTLYKDDPLYKKSSTVLTIHNLGYQGIFEPDYIKFSGLPESVLDINGIEFYGKINFLKGGILFADVINTVSPTYAQEIQTKEYGERLDGVLRLRSSDLYGILNGIDYEEYNPETDSRIYVNYSLREIEKKYENKQKLQEELGLPQGDLPVLGIITRLVDQKGLDILADVLRYILLMDVQFVLLGTGDKKYEEMFKKLEKEFPEKVSANITFDINLAQKIYAGSDMFLMPSRYEPCGLGQMYSLRYGTIPVVRYTGGLADTVKEYDEKTFKGNGFGFKEYSSAYLLKAIARAVDFYKNKKVHWRKLVENAMKTDLSWERSAKEYLKLYETAKNKKLQGR</sequence>
<gene>
    <name evidence="7" type="primary">glgA</name>
    <name evidence="10" type="ORF">SAMN02745199_0789</name>
</gene>
<evidence type="ECO:0000259" key="8">
    <source>
        <dbReference type="Pfam" id="PF00534"/>
    </source>
</evidence>
<dbReference type="RefSeq" id="WP_073072419.1">
    <property type="nucleotide sequence ID" value="NZ_FQXN01000002.1"/>
</dbReference>
<comment type="catalytic activity">
    <reaction evidence="1 7">
        <text>[(1-&gt;4)-alpha-D-glucosyl](n) + ADP-alpha-D-glucose = [(1-&gt;4)-alpha-D-glucosyl](n+1) + ADP + H(+)</text>
        <dbReference type="Rhea" id="RHEA:18189"/>
        <dbReference type="Rhea" id="RHEA-COMP:9584"/>
        <dbReference type="Rhea" id="RHEA-COMP:9587"/>
        <dbReference type="ChEBI" id="CHEBI:15378"/>
        <dbReference type="ChEBI" id="CHEBI:15444"/>
        <dbReference type="ChEBI" id="CHEBI:57498"/>
        <dbReference type="ChEBI" id="CHEBI:456216"/>
        <dbReference type="EC" id="2.4.1.21"/>
    </reaction>
</comment>